<dbReference type="Gene3D" id="3.50.50.60">
    <property type="entry name" value="FAD/NAD(P)-binding domain"/>
    <property type="match status" value="2"/>
</dbReference>
<keyword evidence="3" id="KW-0274">FAD</keyword>
<dbReference type="AlphaFoldDB" id="A0A068SBY9"/>
<evidence type="ECO:0000256" key="5">
    <source>
        <dbReference type="SAM" id="MobiDB-lite"/>
    </source>
</evidence>
<protein>
    <submittedName>
        <fullName evidence="6">Fad dependent</fullName>
    </submittedName>
</protein>
<keyword evidence="2" id="KW-0285">Flavoprotein</keyword>
<dbReference type="Pfam" id="PF00743">
    <property type="entry name" value="FMO-like"/>
    <property type="match status" value="2"/>
</dbReference>
<dbReference type="PRINTS" id="PR00419">
    <property type="entry name" value="ADXRDTASE"/>
</dbReference>
<dbReference type="InterPro" id="IPR036188">
    <property type="entry name" value="FAD/NAD-bd_sf"/>
</dbReference>
<dbReference type="Proteomes" id="UP000027586">
    <property type="component" value="Unassembled WGS sequence"/>
</dbReference>
<proteinExistence type="inferred from homology"/>
<dbReference type="GO" id="GO:0050660">
    <property type="term" value="F:flavin adenine dinucleotide binding"/>
    <property type="evidence" value="ECO:0007669"/>
    <property type="project" value="InterPro"/>
</dbReference>
<comment type="similarity">
    <text evidence="1">Belongs to the FMO family.</text>
</comment>
<feature type="compositionally biased region" description="Polar residues" evidence="5">
    <location>
        <begin position="175"/>
        <end position="185"/>
    </location>
</feature>
<feature type="region of interest" description="Disordered" evidence="5">
    <location>
        <begin position="169"/>
        <end position="204"/>
    </location>
</feature>
<evidence type="ECO:0000313" key="6">
    <source>
        <dbReference type="EMBL" id="CDH58766.1"/>
    </source>
</evidence>
<dbReference type="EMBL" id="CBTN010000060">
    <property type="protein sequence ID" value="CDH58766.1"/>
    <property type="molecule type" value="Genomic_DNA"/>
</dbReference>
<dbReference type="InterPro" id="IPR020946">
    <property type="entry name" value="Flavin_mOase-like"/>
</dbReference>
<name>A0A068SBY9_9FUNG</name>
<comment type="caution">
    <text evidence="6">The sequence shown here is derived from an EMBL/GenBank/DDBJ whole genome shotgun (WGS) entry which is preliminary data.</text>
</comment>
<dbReference type="GO" id="GO:0004499">
    <property type="term" value="F:N,N-dimethylaniline monooxygenase activity"/>
    <property type="evidence" value="ECO:0007669"/>
    <property type="project" value="InterPro"/>
</dbReference>
<keyword evidence="4" id="KW-0560">Oxidoreductase</keyword>
<dbReference type="STRING" id="1263082.A0A068SBY9"/>
<dbReference type="PANTHER" id="PTHR23023">
    <property type="entry name" value="DIMETHYLANILINE MONOOXYGENASE"/>
    <property type="match status" value="1"/>
</dbReference>
<dbReference type="OrthoDB" id="66881at2759"/>
<dbReference type="VEuPathDB" id="FungiDB:LCOR_09615.1"/>
<evidence type="ECO:0000313" key="7">
    <source>
        <dbReference type="Proteomes" id="UP000027586"/>
    </source>
</evidence>
<keyword evidence="7" id="KW-1185">Reference proteome</keyword>
<accession>A0A068SBY9</accession>
<evidence type="ECO:0000256" key="1">
    <source>
        <dbReference type="ARBA" id="ARBA00009183"/>
    </source>
</evidence>
<evidence type="ECO:0000256" key="3">
    <source>
        <dbReference type="ARBA" id="ARBA00022827"/>
    </source>
</evidence>
<evidence type="ECO:0000256" key="2">
    <source>
        <dbReference type="ARBA" id="ARBA00022630"/>
    </source>
</evidence>
<evidence type="ECO:0000256" key="4">
    <source>
        <dbReference type="ARBA" id="ARBA00023002"/>
    </source>
</evidence>
<gene>
    <name evidence="6" type="ORF">LCOR_09615.1</name>
</gene>
<dbReference type="InterPro" id="IPR050346">
    <property type="entry name" value="FMO-like"/>
</dbReference>
<dbReference type="GO" id="GO:0050661">
    <property type="term" value="F:NADP binding"/>
    <property type="evidence" value="ECO:0007669"/>
    <property type="project" value="InterPro"/>
</dbReference>
<reference evidence="6" key="1">
    <citation type="submission" date="2013-08" db="EMBL/GenBank/DDBJ databases">
        <title>Gene expansion shapes genome architecture in the human pathogen Lichtheimia corymbifera: an evolutionary genomics analysis in the ancient terrestrial Mucorales (Mucoromycotina).</title>
        <authorList>
            <person name="Schwartze V.U."/>
            <person name="Winter S."/>
            <person name="Shelest E."/>
            <person name="Marcet-Houben M."/>
            <person name="Horn F."/>
            <person name="Wehner S."/>
            <person name="Hoffmann K."/>
            <person name="Riege K."/>
            <person name="Sammeth M."/>
            <person name="Nowrousian M."/>
            <person name="Valiante V."/>
            <person name="Linde J."/>
            <person name="Jacobsen I.D."/>
            <person name="Marz M."/>
            <person name="Brakhage A.A."/>
            <person name="Gabaldon T."/>
            <person name="Bocker S."/>
            <person name="Voigt K."/>
        </authorList>
    </citation>
    <scope>NUCLEOTIDE SEQUENCE [LARGE SCALE GENOMIC DNA]</scope>
    <source>
        <strain evidence="6">FSU 9682</strain>
    </source>
</reference>
<dbReference type="SUPFAM" id="SSF51905">
    <property type="entry name" value="FAD/NAD(P)-binding domain"/>
    <property type="match status" value="2"/>
</dbReference>
<organism evidence="6 7">
    <name type="scientific">Lichtheimia corymbifera JMRC:FSU:9682</name>
    <dbReference type="NCBI Taxonomy" id="1263082"/>
    <lineage>
        <taxon>Eukaryota</taxon>
        <taxon>Fungi</taxon>
        <taxon>Fungi incertae sedis</taxon>
        <taxon>Mucoromycota</taxon>
        <taxon>Mucoromycotina</taxon>
        <taxon>Mucoromycetes</taxon>
        <taxon>Mucorales</taxon>
        <taxon>Lichtheimiaceae</taxon>
        <taxon>Lichtheimia</taxon>
    </lineage>
</organism>
<dbReference type="Pfam" id="PF13450">
    <property type="entry name" value="NAD_binding_8"/>
    <property type="match status" value="1"/>
</dbReference>
<sequence length="622" mass="69726">METTELCPMLNITRDVAAAAATWKPEKLTQLLRWDMGIIHFVSRIKVLCVPALSVLKYQPVFWMNADETPFLFPTFFLAMTIGIETPQAHLLTKEQVIDKTRQESLNALKDPFVFPKPIKKVAVIGAGPAGLVAAKALKEQGLDVTVFERAKAVGGTWLYQKTTEGKIPVPNAEQAPTQNGNCNMNAEKKPNDGDVETETEEEAQRLVDAHAPPSGCYYALYNNTPTPMIEYEDFPYPSGTPWYISHVQLQAHLHDYATNFKLHDNIELNTNIEHVNRVVVPETGASEWIVTARKCERVDKCKLRYTTWKATFDAVVVATGIFQKAFIPSIDKLAEYDQKWPDRVLHAKQFRHCSAYAGKNVLLVGSHVSAIDLAQRMEGVANNVYMVVRGDWDNPGCEILKLIRTGTPKSTIHKPEIKSFADKDGNVNGTITFMDDTILEDIDCVVFCTGYKGDYHYLGSLCAHDSDPQEVKEKAIVVVDDIKPITAYRDLFAMDDPTLAFVGIARHLHGLGHFWYQGQAVARVWSQAARLPSQEAMRAFMDKYELPFVPHDMSTVSEQLHIQRIVTWLNTHAEQLDSPVNRLKGMDDSVAGMWDKVKAAWPDRTEEIVAAAKQTPVENGI</sequence>